<evidence type="ECO:0000256" key="1">
    <source>
        <dbReference type="SAM" id="SignalP"/>
    </source>
</evidence>
<feature type="signal peptide" evidence="1">
    <location>
        <begin position="1"/>
        <end position="31"/>
    </location>
</feature>
<dbReference type="AlphaFoldDB" id="A0A1Q9DS96"/>
<name>A0A1Q9DS96_SYMMI</name>
<keyword evidence="3" id="KW-1185">Reference proteome</keyword>
<feature type="chain" id="PRO_5012186846" evidence="1">
    <location>
        <begin position="32"/>
        <end position="372"/>
    </location>
</feature>
<dbReference type="OrthoDB" id="10661680at2759"/>
<sequence length="372" mass="39170">MGALGSMPQAPARAAWPLLDCLGLILSACLAFEQAPPPKICAITAMAVEAPGIEPGLTSWRLGAPKAPDNAQDLSKGVGILMAACVEEVPHLLLPNLGWETPRDRADTKGASSFAAKYKTQPKNLLALAFGISFRTMRLGGGGAKAGVWQVQLPAKRVVRVEGIKMYIAFIPTSALWIIRLVSDAPTSLNDADGVAFWLLTTLGAPRKDLVRPLWRSGGSIDSPVELLAASSAESAAPASATGFGWAKLQCSKRAHALGNQYEQVPFKVNFLGTKTNGGGRVMVPFKVLDFLVADDKELAAASYAAFVLHDTWSASSKQAASGAAGNPSFRMKLAILDGIDKVEFPDKLKGGDVEVPTLLTSPPVRNSGAGW</sequence>
<comment type="caution">
    <text evidence="2">The sequence shown here is derived from an EMBL/GenBank/DDBJ whole genome shotgun (WGS) entry which is preliminary data.</text>
</comment>
<keyword evidence="1" id="KW-0732">Signal</keyword>
<protein>
    <submittedName>
        <fullName evidence="2">Uncharacterized protein</fullName>
    </submittedName>
</protein>
<accession>A0A1Q9DS96</accession>
<dbReference type="EMBL" id="LSRX01000410">
    <property type="protein sequence ID" value="OLP98046.1"/>
    <property type="molecule type" value="Genomic_DNA"/>
</dbReference>
<reference evidence="2 3" key="1">
    <citation type="submission" date="2016-02" db="EMBL/GenBank/DDBJ databases">
        <title>Genome analysis of coral dinoflagellate symbionts highlights evolutionary adaptations to a symbiotic lifestyle.</title>
        <authorList>
            <person name="Aranda M."/>
            <person name="Li Y."/>
            <person name="Liew Y.J."/>
            <person name="Baumgarten S."/>
            <person name="Simakov O."/>
            <person name="Wilson M."/>
            <person name="Piel J."/>
            <person name="Ashoor H."/>
            <person name="Bougouffa S."/>
            <person name="Bajic V.B."/>
            <person name="Ryu T."/>
            <person name="Ravasi T."/>
            <person name="Bayer T."/>
            <person name="Micklem G."/>
            <person name="Kim H."/>
            <person name="Bhak J."/>
            <person name="Lajeunesse T.C."/>
            <person name="Voolstra C.R."/>
        </authorList>
    </citation>
    <scope>NUCLEOTIDE SEQUENCE [LARGE SCALE GENOMIC DNA]</scope>
    <source>
        <strain evidence="2 3">CCMP2467</strain>
    </source>
</reference>
<evidence type="ECO:0000313" key="2">
    <source>
        <dbReference type="EMBL" id="OLP98046.1"/>
    </source>
</evidence>
<dbReference type="Proteomes" id="UP000186817">
    <property type="component" value="Unassembled WGS sequence"/>
</dbReference>
<proteinExistence type="predicted"/>
<gene>
    <name evidence="2" type="ORF">AK812_SmicGene19533</name>
</gene>
<organism evidence="2 3">
    <name type="scientific">Symbiodinium microadriaticum</name>
    <name type="common">Dinoflagellate</name>
    <name type="synonym">Zooxanthella microadriatica</name>
    <dbReference type="NCBI Taxonomy" id="2951"/>
    <lineage>
        <taxon>Eukaryota</taxon>
        <taxon>Sar</taxon>
        <taxon>Alveolata</taxon>
        <taxon>Dinophyceae</taxon>
        <taxon>Suessiales</taxon>
        <taxon>Symbiodiniaceae</taxon>
        <taxon>Symbiodinium</taxon>
    </lineage>
</organism>
<evidence type="ECO:0000313" key="3">
    <source>
        <dbReference type="Proteomes" id="UP000186817"/>
    </source>
</evidence>